<dbReference type="SUPFAM" id="SSF52047">
    <property type="entry name" value="RNI-like"/>
    <property type="match status" value="1"/>
</dbReference>
<evidence type="ECO:0008006" key="10">
    <source>
        <dbReference type="Google" id="ProtNLM"/>
    </source>
</evidence>
<keyword evidence="4" id="KW-1133">Transmembrane helix</keyword>
<evidence type="ECO:0000256" key="2">
    <source>
        <dbReference type="ARBA" id="ARBA00022692"/>
    </source>
</evidence>
<feature type="compositionally biased region" description="Pro residues" evidence="7">
    <location>
        <begin position="9"/>
        <end position="18"/>
    </location>
</feature>
<evidence type="ECO:0000256" key="4">
    <source>
        <dbReference type="ARBA" id="ARBA00022989"/>
    </source>
</evidence>
<evidence type="ECO:0000313" key="9">
    <source>
        <dbReference type="Proteomes" id="UP000026961"/>
    </source>
</evidence>
<evidence type="ECO:0000256" key="3">
    <source>
        <dbReference type="ARBA" id="ARBA00022729"/>
    </source>
</evidence>
<proteinExistence type="predicted"/>
<feature type="region of interest" description="Disordered" evidence="7">
    <location>
        <begin position="1"/>
        <end position="20"/>
    </location>
</feature>
<dbReference type="EnsemblPlants" id="OGLUM11G16790.1">
    <property type="protein sequence ID" value="OGLUM11G16790.1"/>
    <property type="gene ID" value="OGLUM11G16790"/>
</dbReference>
<dbReference type="InterPro" id="IPR001611">
    <property type="entry name" value="Leu-rich_rpt"/>
</dbReference>
<reference evidence="8" key="1">
    <citation type="submission" date="2015-04" db="UniProtKB">
        <authorList>
            <consortium name="EnsemblPlants"/>
        </authorList>
    </citation>
    <scope>IDENTIFICATION</scope>
</reference>
<evidence type="ECO:0000256" key="6">
    <source>
        <dbReference type="ARBA" id="ARBA00023180"/>
    </source>
</evidence>
<dbReference type="STRING" id="40148.A0A0E0BKC1"/>
<dbReference type="Gramene" id="OGLUM11G16790.1">
    <property type="protein sequence ID" value="OGLUM11G16790.1"/>
    <property type="gene ID" value="OGLUM11G16790"/>
</dbReference>
<name>A0A0E0BKC1_9ORYZ</name>
<accession>A0A0E0BKC1</accession>
<evidence type="ECO:0000256" key="1">
    <source>
        <dbReference type="ARBA" id="ARBA00004479"/>
    </source>
</evidence>
<keyword evidence="2" id="KW-0812">Transmembrane</keyword>
<keyword evidence="9" id="KW-1185">Reference proteome</keyword>
<dbReference type="Gene3D" id="3.80.10.10">
    <property type="entry name" value="Ribonuclease Inhibitor"/>
    <property type="match status" value="1"/>
</dbReference>
<comment type="subcellular location">
    <subcellularLocation>
        <location evidence="1">Membrane</location>
        <topology evidence="1">Single-pass type I membrane protein</topology>
    </subcellularLocation>
</comment>
<feature type="region of interest" description="Disordered" evidence="7">
    <location>
        <begin position="35"/>
        <end position="56"/>
    </location>
</feature>
<dbReference type="AlphaFoldDB" id="A0A0E0BKC1"/>
<organism evidence="8">
    <name type="scientific">Oryza glumipatula</name>
    <dbReference type="NCBI Taxonomy" id="40148"/>
    <lineage>
        <taxon>Eukaryota</taxon>
        <taxon>Viridiplantae</taxon>
        <taxon>Streptophyta</taxon>
        <taxon>Embryophyta</taxon>
        <taxon>Tracheophyta</taxon>
        <taxon>Spermatophyta</taxon>
        <taxon>Magnoliopsida</taxon>
        <taxon>Liliopsida</taxon>
        <taxon>Poales</taxon>
        <taxon>Poaceae</taxon>
        <taxon>BOP clade</taxon>
        <taxon>Oryzoideae</taxon>
        <taxon>Oryzeae</taxon>
        <taxon>Oryzinae</taxon>
        <taxon>Oryza</taxon>
    </lineage>
</organism>
<dbReference type="InterPro" id="IPR046956">
    <property type="entry name" value="RLP23-like"/>
</dbReference>
<evidence type="ECO:0000313" key="8">
    <source>
        <dbReference type="EnsemblPlants" id="OGLUM11G16790.1"/>
    </source>
</evidence>
<keyword evidence="3" id="KW-0732">Signal</keyword>
<protein>
    <recommendedName>
        <fullName evidence="10">Leucine-rich repeat-containing N-terminal plant-type domain-containing protein</fullName>
    </recommendedName>
</protein>
<dbReference type="Pfam" id="PF00560">
    <property type="entry name" value="LRR_1"/>
    <property type="match status" value="1"/>
</dbReference>
<dbReference type="PANTHER" id="PTHR48063">
    <property type="entry name" value="LRR RECEPTOR-LIKE KINASE"/>
    <property type="match status" value="1"/>
</dbReference>
<evidence type="ECO:0000256" key="5">
    <source>
        <dbReference type="ARBA" id="ARBA00023136"/>
    </source>
</evidence>
<dbReference type="PANTHER" id="PTHR48063:SF55">
    <property type="entry name" value="LEUCINE-RICH REPEAT-CONTAINING N-TERMINAL PLANT-TYPE DOMAIN-CONTAINING PROTEIN"/>
    <property type="match status" value="1"/>
</dbReference>
<reference evidence="8" key="2">
    <citation type="submission" date="2018-05" db="EMBL/GenBank/DDBJ databases">
        <title>OgluRS3 (Oryza glumaepatula Reference Sequence Version 3).</title>
        <authorList>
            <person name="Zhang J."/>
            <person name="Kudrna D."/>
            <person name="Lee S."/>
            <person name="Talag J."/>
            <person name="Welchert J."/>
            <person name="Wing R.A."/>
        </authorList>
    </citation>
    <scope>NUCLEOTIDE SEQUENCE [LARGE SCALE GENOMIC DNA]</scope>
</reference>
<dbReference type="InterPro" id="IPR032675">
    <property type="entry name" value="LRR_dom_sf"/>
</dbReference>
<keyword evidence="6" id="KW-0325">Glycoprotein</keyword>
<sequence length="244" mass="26868">MRAPRLPSRRPPPPPPLPIAKADALTLATAGACRLRPQARLRRPPNGRGGEEEEGDMRASHVFPVFFGSMKNIRYLDVSQTSILSGRVPPQFGNHSNLQLLNLGFMDTDMYSADISWLTHLHQLKYLDMSSIDLSAVLILWGCSLSSANQTITHINQTKLEELHLSGNHFGHSIVTSLKIVDLAQTYLGGPFPDALGGMKSLQELYFSNNGNRATMTVDLQNLCELTTLFLRDGLSSGNITRVC</sequence>
<evidence type="ECO:0000256" key="7">
    <source>
        <dbReference type="SAM" id="MobiDB-lite"/>
    </source>
</evidence>
<dbReference type="GO" id="GO:0016020">
    <property type="term" value="C:membrane"/>
    <property type="evidence" value="ECO:0007669"/>
    <property type="project" value="UniProtKB-SubCell"/>
</dbReference>
<dbReference type="Proteomes" id="UP000026961">
    <property type="component" value="Chromosome 11"/>
</dbReference>
<dbReference type="HOGENOM" id="CLU_1139523_0_0_1"/>
<keyword evidence="5" id="KW-0472">Membrane</keyword>